<feature type="domain" description="TniQ" evidence="1">
    <location>
        <begin position="36"/>
        <end position="167"/>
    </location>
</feature>
<dbReference type="OrthoDB" id="4813139at2"/>
<proteinExistence type="predicted"/>
<protein>
    <recommendedName>
        <fullName evidence="1">TniQ domain-containing protein</fullName>
    </recommendedName>
</protein>
<dbReference type="eggNOG" id="COG0583">
    <property type="taxonomic scope" value="Bacteria"/>
</dbReference>
<dbReference type="RefSeq" id="WP_006593182.1">
    <property type="nucleotide sequence ID" value="NZ_BAHD01000044.1"/>
</dbReference>
<dbReference type="EMBL" id="BAHD01000044">
    <property type="protein sequence ID" value="GAB96650.1"/>
    <property type="molecule type" value="Genomic_DNA"/>
</dbReference>
<dbReference type="AlphaFoldDB" id="K6WBN6"/>
<dbReference type="STRING" id="1184609.KILIM_044_00390"/>
<dbReference type="Proteomes" id="UP000008366">
    <property type="component" value="Unassembled WGS sequence"/>
</dbReference>
<name>K6WBN6_9MICO</name>
<dbReference type="Pfam" id="PF06527">
    <property type="entry name" value="TniQ"/>
    <property type="match status" value="1"/>
</dbReference>
<evidence type="ECO:0000313" key="2">
    <source>
        <dbReference type="EMBL" id="GAB96650.1"/>
    </source>
</evidence>
<dbReference type="InterPro" id="IPR009492">
    <property type="entry name" value="TniQ"/>
</dbReference>
<evidence type="ECO:0000259" key="1">
    <source>
        <dbReference type="Pfam" id="PF06527"/>
    </source>
</evidence>
<keyword evidence="3" id="KW-1185">Reference proteome</keyword>
<gene>
    <name evidence="2" type="ORF">KILIM_044_00390</name>
</gene>
<organism evidence="2 3">
    <name type="scientific">Kineosphaera limosa NBRC 100340</name>
    <dbReference type="NCBI Taxonomy" id="1184609"/>
    <lineage>
        <taxon>Bacteria</taxon>
        <taxon>Bacillati</taxon>
        <taxon>Actinomycetota</taxon>
        <taxon>Actinomycetes</taxon>
        <taxon>Micrococcales</taxon>
        <taxon>Dermatophilaceae</taxon>
        <taxon>Kineosphaera</taxon>
    </lineage>
</organism>
<sequence>MPPSISARAPDPLLRPVTGRARARLVPGGYDITRLPLAVPPAAGEQLASWLARLAHRYRLPVSGLLSELGVAVVAGPAARVEAHLAPHVQTLATAAGLDSRPPGTDCGDDALPSQVARYLGAYHGRGQVAPDRTRFCPSCLAETGGIWQQAWAAPLNLVCTTHRRLLVRRCPACHRARFTSSAWMTHDNAPWVCSEPAPGQHTPRTRYQVCGHDLREAPAPPVDQDVAAVQLWLHAVARQADDDPAHVIRACGFEVSHADLFDAALELVVERLGDVKHLTRPGRATGDLLDAVLAARAVIAQPDPAAAGAIADRHGLLHPAGPVTPIGPDHVLTKRRRNPLLAAVRLTSLRERLPASSQLVFRTGSDNPRYPCPTQHGAPSPAPGQARLAWIPQLLWPGTLHPWIRDSDYRDRAAASMLLAKVGSTRPWRLIAIDLGLPASFTVHPPNLVRHLRRTGAWPSVLRRLDEVATLLEATPPPIDYQSRRWIAADQDLLVAAVNHTRSLLCACHGWVSTSALVELFWSVYTGGDLRLAAPTEGTLLNPDLYHRDDEEGAHTDPTADPDLARFLAMVATAVAEAAGHNPGEPLTWRPP</sequence>
<comment type="caution">
    <text evidence="2">The sequence shown here is derived from an EMBL/GenBank/DDBJ whole genome shotgun (WGS) entry which is preliminary data.</text>
</comment>
<evidence type="ECO:0000313" key="3">
    <source>
        <dbReference type="Proteomes" id="UP000008366"/>
    </source>
</evidence>
<reference evidence="2 3" key="1">
    <citation type="submission" date="2012-08" db="EMBL/GenBank/DDBJ databases">
        <title>Whole genome shotgun sequence of Kineosphaera limosa NBRC 100340.</title>
        <authorList>
            <person name="Yoshida I."/>
            <person name="Isaki S."/>
            <person name="Hosoyama A."/>
            <person name="Tsuchikane K."/>
            <person name="Katsumata H."/>
            <person name="Ando Y."/>
            <person name="Ohji S."/>
            <person name="Hamada M."/>
            <person name="Tamura T."/>
            <person name="Yamazoe A."/>
            <person name="Yamazaki S."/>
            <person name="Fujita N."/>
        </authorList>
    </citation>
    <scope>NUCLEOTIDE SEQUENCE [LARGE SCALE GENOMIC DNA]</scope>
    <source>
        <strain evidence="2 3">NBRC 100340</strain>
    </source>
</reference>
<accession>K6WBN6</accession>